<proteinExistence type="predicted"/>
<evidence type="ECO:0000313" key="4">
    <source>
        <dbReference type="Proteomes" id="UP000306552"/>
    </source>
</evidence>
<name>A0A4U5TNK2_9FLAO</name>
<dbReference type="AlphaFoldDB" id="A0A4U5TNK2"/>
<sequence length="259" mass="28629">MNSIEQIAEEIYKAETEKQPIAPIRTFFKGGRNIEAAYEIQQLVTQKKIAKGAQLVGKKIGLTSFAVQKQLGVDEPDFGILTDDMQIKNHSKISFSQLMQPKAEAEWAFVLKENLDADMITLNDVKNAIDYAVVAIEVVGSRIKNWDIKITDTIADNASASHFVLGSKKIDLSKIDLVNCKMQMFKNDSLVSEGNGQACMGNPLNAVQWLAKTMQKNNQPLKVGEIILSGALGPMIEIKKGDNLSAQIDNFDKVKFKVV</sequence>
<dbReference type="InterPro" id="IPR050772">
    <property type="entry name" value="Hydratase-Decarb/MhpD_sf"/>
</dbReference>
<evidence type="ECO:0000256" key="1">
    <source>
        <dbReference type="ARBA" id="ARBA00023239"/>
    </source>
</evidence>
<dbReference type="PANTHER" id="PTHR30143">
    <property type="entry name" value="ACID HYDRATASE"/>
    <property type="match status" value="1"/>
</dbReference>
<dbReference type="GO" id="GO:0005737">
    <property type="term" value="C:cytoplasm"/>
    <property type="evidence" value="ECO:0007669"/>
    <property type="project" value="TreeGrafter"/>
</dbReference>
<reference evidence="3 4" key="1">
    <citation type="submission" date="2019-04" db="EMBL/GenBank/DDBJ databases">
        <title>Psychroflexus halotolerans sp. nov., isolated from a marine solar saltern.</title>
        <authorList>
            <person name="Feng X."/>
        </authorList>
    </citation>
    <scope>NUCLEOTIDE SEQUENCE [LARGE SCALE GENOMIC DNA]</scope>
    <source>
        <strain evidence="3 4">WDS2C27</strain>
    </source>
</reference>
<evidence type="ECO:0000259" key="2">
    <source>
        <dbReference type="Pfam" id="PF01557"/>
    </source>
</evidence>
<keyword evidence="1" id="KW-0456">Lyase</keyword>
<dbReference type="EMBL" id="SWMU01000006">
    <property type="protein sequence ID" value="TKS55446.1"/>
    <property type="molecule type" value="Genomic_DNA"/>
</dbReference>
<dbReference type="OrthoDB" id="9792137at2"/>
<keyword evidence="4" id="KW-1185">Reference proteome</keyword>
<protein>
    <submittedName>
        <fullName evidence="3">2-keto-4-pentenoate hydratase</fullName>
    </submittedName>
</protein>
<dbReference type="InterPro" id="IPR036663">
    <property type="entry name" value="Fumarylacetoacetase_C_sf"/>
</dbReference>
<comment type="caution">
    <text evidence="3">The sequence shown here is derived from an EMBL/GenBank/DDBJ whole genome shotgun (WGS) entry which is preliminary data.</text>
</comment>
<dbReference type="GO" id="GO:0008684">
    <property type="term" value="F:2-oxopent-4-enoate hydratase activity"/>
    <property type="evidence" value="ECO:0007669"/>
    <property type="project" value="TreeGrafter"/>
</dbReference>
<dbReference type="Proteomes" id="UP000306552">
    <property type="component" value="Unassembled WGS sequence"/>
</dbReference>
<dbReference type="Pfam" id="PF01557">
    <property type="entry name" value="FAA_hydrolase"/>
    <property type="match status" value="1"/>
</dbReference>
<gene>
    <name evidence="3" type="ORF">FCN74_11830</name>
</gene>
<dbReference type="Gene3D" id="3.90.850.10">
    <property type="entry name" value="Fumarylacetoacetase-like, C-terminal domain"/>
    <property type="match status" value="1"/>
</dbReference>
<feature type="domain" description="Fumarylacetoacetase-like C-terminal" evidence="2">
    <location>
        <begin position="87"/>
        <end position="258"/>
    </location>
</feature>
<organism evidence="3 4">
    <name type="scientific">Mesohalobacter halotolerans</name>
    <dbReference type="NCBI Taxonomy" id="1883405"/>
    <lineage>
        <taxon>Bacteria</taxon>
        <taxon>Pseudomonadati</taxon>
        <taxon>Bacteroidota</taxon>
        <taxon>Flavobacteriia</taxon>
        <taxon>Flavobacteriales</taxon>
        <taxon>Flavobacteriaceae</taxon>
        <taxon>Mesohalobacter</taxon>
    </lineage>
</organism>
<dbReference type="PANTHER" id="PTHR30143:SF0">
    <property type="entry name" value="2-KETO-4-PENTENOATE HYDRATASE"/>
    <property type="match status" value="1"/>
</dbReference>
<dbReference type="RefSeq" id="WP_138932817.1">
    <property type="nucleotide sequence ID" value="NZ_SWMU01000006.1"/>
</dbReference>
<dbReference type="SUPFAM" id="SSF56529">
    <property type="entry name" value="FAH"/>
    <property type="match status" value="1"/>
</dbReference>
<accession>A0A4U5TNK2</accession>
<dbReference type="InterPro" id="IPR011234">
    <property type="entry name" value="Fumarylacetoacetase-like_C"/>
</dbReference>
<evidence type="ECO:0000313" key="3">
    <source>
        <dbReference type="EMBL" id="TKS55446.1"/>
    </source>
</evidence>